<feature type="compositionally biased region" description="Basic and acidic residues" evidence="1">
    <location>
        <begin position="1"/>
        <end position="10"/>
    </location>
</feature>
<sequence length="182" mass="20306">MATPRRENRPPKRTAGFPQQPTRRRRSRSAGPHAWTTRYSRWSALLIAGCAVAFAPRAAPPRHRPAPTCAALPRTRRRPATQLNCICVNCAFVDNCTAYHVVEAKHGQPHVSTNPIFTPREGSPTVAVNIFPPDSEHKARGFEIELDVVECADFAREMGKWRKMMPPGTLVKAGFDPDYEPP</sequence>
<evidence type="ECO:0000313" key="2">
    <source>
        <dbReference type="EMBL" id="CAH0372876.1"/>
    </source>
</evidence>
<dbReference type="EMBL" id="CAKKNE010000004">
    <property type="protein sequence ID" value="CAH0372876.1"/>
    <property type="molecule type" value="Genomic_DNA"/>
</dbReference>
<comment type="caution">
    <text evidence="2">The sequence shown here is derived from an EMBL/GenBank/DDBJ whole genome shotgun (WGS) entry which is preliminary data.</text>
</comment>
<dbReference type="OrthoDB" id="197870at2759"/>
<proteinExistence type="predicted"/>
<organism evidence="2 3">
    <name type="scientific">Pelagomonas calceolata</name>
    <dbReference type="NCBI Taxonomy" id="35677"/>
    <lineage>
        <taxon>Eukaryota</taxon>
        <taxon>Sar</taxon>
        <taxon>Stramenopiles</taxon>
        <taxon>Ochrophyta</taxon>
        <taxon>Pelagophyceae</taxon>
        <taxon>Pelagomonadales</taxon>
        <taxon>Pelagomonadaceae</taxon>
        <taxon>Pelagomonas</taxon>
    </lineage>
</organism>
<name>A0A8J2SL30_9STRA</name>
<protein>
    <submittedName>
        <fullName evidence="2">Uncharacterized protein</fullName>
    </submittedName>
</protein>
<feature type="region of interest" description="Disordered" evidence="1">
    <location>
        <begin position="1"/>
        <end position="34"/>
    </location>
</feature>
<evidence type="ECO:0000256" key="1">
    <source>
        <dbReference type="SAM" id="MobiDB-lite"/>
    </source>
</evidence>
<dbReference type="AlphaFoldDB" id="A0A8J2SL30"/>
<evidence type="ECO:0000313" key="3">
    <source>
        <dbReference type="Proteomes" id="UP000789595"/>
    </source>
</evidence>
<dbReference type="InterPro" id="IPR019656">
    <property type="entry name" value="Uncharacterised_Ycf34"/>
</dbReference>
<dbReference type="Proteomes" id="UP000789595">
    <property type="component" value="Unassembled WGS sequence"/>
</dbReference>
<reference evidence="2" key="1">
    <citation type="submission" date="2021-11" db="EMBL/GenBank/DDBJ databases">
        <authorList>
            <consortium name="Genoscope - CEA"/>
            <person name="William W."/>
        </authorList>
    </citation>
    <scope>NUCLEOTIDE SEQUENCE</scope>
</reference>
<keyword evidence="3" id="KW-1185">Reference proteome</keyword>
<gene>
    <name evidence="2" type="ORF">PECAL_4P00360</name>
</gene>
<accession>A0A8J2SL30</accession>
<dbReference type="Pfam" id="PF10718">
    <property type="entry name" value="Ycf34"/>
    <property type="match status" value="1"/>
</dbReference>